<protein>
    <submittedName>
        <fullName evidence="10">TolC family outer membrane protein</fullName>
    </submittedName>
</protein>
<evidence type="ECO:0000256" key="9">
    <source>
        <dbReference type="SAM" id="SignalP"/>
    </source>
</evidence>
<keyword evidence="3" id="KW-0813">Transport</keyword>
<dbReference type="SUPFAM" id="SSF56954">
    <property type="entry name" value="Outer membrane efflux proteins (OEP)"/>
    <property type="match status" value="1"/>
</dbReference>
<dbReference type="InterPro" id="IPR051906">
    <property type="entry name" value="TolC-like"/>
</dbReference>
<dbReference type="Pfam" id="PF02321">
    <property type="entry name" value="OEP"/>
    <property type="match status" value="2"/>
</dbReference>
<dbReference type="GO" id="GO:0009279">
    <property type="term" value="C:cell outer membrane"/>
    <property type="evidence" value="ECO:0007669"/>
    <property type="project" value="UniProtKB-SubCell"/>
</dbReference>
<feature type="signal peptide" evidence="9">
    <location>
        <begin position="1"/>
        <end position="24"/>
    </location>
</feature>
<keyword evidence="6" id="KW-0472">Membrane</keyword>
<comment type="caution">
    <text evidence="10">The sequence shown here is derived from an EMBL/GenBank/DDBJ whole genome shotgun (WGS) entry which is preliminary data.</text>
</comment>
<feature type="non-terminal residue" evidence="10">
    <location>
        <position position="492"/>
    </location>
</feature>
<sequence length="492" mass="52418">MRGLLLAGVAMALAGGVAAGPACADTLREAFARVYTTNPTLAGARANLRATDEDVAIARAPGLPDIAASSSYNEFFKRSANSFAAPKRSFGVNTQVSVPVYAGGQVRNAIRAADARVDAGRGQLRSTEANLFVETTAGYMDVIRDQSIVELNGGNVRVLETNLRASRDRFEVGDLTRTDVAQSDARLAVARSQLQSAEAQLQASRENYLRIVGKFPENLEPPPPLPPFPTNPDDAVDVAVDNNPALETARQQSRAAEYDIGVARSLRMPRVNAVLSGAYTDYLGTLGDTGLGQVFVQRDKTATGGVQVSLPLFQGGEPGARVRQAQARKSSTLEAITQTERSVVADTRTAYARLRASEDVVRSSLTAVSANELALEGTRAEQGVGNRILLDVLNAEQELLNSRVTLVSARRDAYVAGFALLAAMGKAEARDLGLDSGPLYDPAINYRRVRNRINDWDSDPKPVPVASRTVGLNSTLPSVAPVREATDGSVEL</sequence>
<dbReference type="OrthoDB" id="9789368at2"/>
<evidence type="ECO:0000256" key="6">
    <source>
        <dbReference type="ARBA" id="ARBA00023136"/>
    </source>
</evidence>
<keyword evidence="4" id="KW-1134">Transmembrane beta strand</keyword>
<organism evidence="10 11">
    <name type="scientific">Alterirhizorhabdus solaris</name>
    <dbReference type="NCBI Taxonomy" id="2529389"/>
    <lineage>
        <taxon>Bacteria</taxon>
        <taxon>Pseudomonadati</taxon>
        <taxon>Pseudomonadota</taxon>
        <taxon>Alphaproteobacteria</taxon>
        <taxon>Sphingomonadales</taxon>
        <taxon>Rhizorhabdaceae</taxon>
        <taxon>Alterirhizorhabdus</taxon>
    </lineage>
</organism>
<dbReference type="InterPro" id="IPR010130">
    <property type="entry name" value="T1SS_OMP_TolC"/>
</dbReference>
<dbReference type="Gene3D" id="1.20.1600.10">
    <property type="entry name" value="Outer membrane efflux proteins (OEP)"/>
    <property type="match status" value="1"/>
</dbReference>
<dbReference type="GO" id="GO:0015288">
    <property type="term" value="F:porin activity"/>
    <property type="evidence" value="ECO:0007669"/>
    <property type="project" value="TreeGrafter"/>
</dbReference>
<dbReference type="Proteomes" id="UP000318681">
    <property type="component" value="Unassembled WGS sequence"/>
</dbReference>
<keyword evidence="11" id="KW-1185">Reference proteome</keyword>
<keyword evidence="7" id="KW-0998">Cell outer membrane</keyword>
<feature type="coiled-coil region" evidence="8">
    <location>
        <begin position="180"/>
        <end position="207"/>
    </location>
</feature>
<evidence type="ECO:0000256" key="5">
    <source>
        <dbReference type="ARBA" id="ARBA00022692"/>
    </source>
</evidence>
<dbReference type="GO" id="GO:1990281">
    <property type="term" value="C:efflux pump complex"/>
    <property type="evidence" value="ECO:0007669"/>
    <property type="project" value="TreeGrafter"/>
</dbReference>
<evidence type="ECO:0000256" key="4">
    <source>
        <dbReference type="ARBA" id="ARBA00022452"/>
    </source>
</evidence>
<keyword evidence="8" id="KW-0175">Coiled coil</keyword>
<comment type="similarity">
    <text evidence="2">Belongs to the outer membrane factor (OMF) (TC 1.B.17) family.</text>
</comment>
<evidence type="ECO:0000256" key="3">
    <source>
        <dbReference type="ARBA" id="ARBA00022448"/>
    </source>
</evidence>
<dbReference type="EMBL" id="VNIM01000052">
    <property type="protein sequence ID" value="TVV73102.1"/>
    <property type="molecule type" value="Genomic_DNA"/>
</dbReference>
<evidence type="ECO:0000256" key="7">
    <source>
        <dbReference type="ARBA" id="ARBA00023237"/>
    </source>
</evidence>
<evidence type="ECO:0000313" key="10">
    <source>
        <dbReference type="EMBL" id="TVV73102.1"/>
    </source>
</evidence>
<dbReference type="RefSeq" id="WP_145152551.1">
    <property type="nucleotide sequence ID" value="NZ_VNIM01000052.1"/>
</dbReference>
<evidence type="ECO:0000256" key="1">
    <source>
        <dbReference type="ARBA" id="ARBA00004442"/>
    </source>
</evidence>
<dbReference type="PANTHER" id="PTHR30026:SF22">
    <property type="entry name" value="OUTER MEMBRANE EFFLUX PROTEIN"/>
    <property type="match status" value="1"/>
</dbReference>
<dbReference type="InterPro" id="IPR003423">
    <property type="entry name" value="OMP_efflux"/>
</dbReference>
<evidence type="ECO:0000256" key="8">
    <source>
        <dbReference type="SAM" id="Coils"/>
    </source>
</evidence>
<gene>
    <name evidence="10" type="ORF">FOY91_12950</name>
</gene>
<evidence type="ECO:0000256" key="2">
    <source>
        <dbReference type="ARBA" id="ARBA00007613"/>
    </source>
</evidence>
<proteinExistence type="inferred from homology"/>
<dbReference type="AlphaFoldDB" id="A0A558R179"/>
<accession>A0A558R179</accession>
<dbReference type="NCBIfam" id="TIGR01844">
    <property type="entry name" value="type_I_sec_TolC"/>
    <property type="match status" value="1"/>
</dbReference>
<dbReference type="GO" id="GO:0015562">
    <property type="term" value="F:efflux transmembrane transporter activity"/>
    <property type="evidence" value="ECO:0007669"/>
    <property type="project" value="InterPro"/>
</dbReference>
<name>A0A558R179_9SPHN</name>
<reference evidence="10 11" key="1">
    <citation type="submission" date="2019-07" db="EMBL/GenBank/DDBJ databases">
        <title>Sphingomonas solaris sp. nov., isolated from a solar panel from Boston, Massachusetts.</title>
        <authorList>
            <person name="Tanner K."/>
            <person name="Pascual J."/>
            <person name="Mancuso C."/>
            <person name="Pereto J."/>
            <person name="Khalil A."/>
            <person name="Vilanova C."/>
        </authorList>
    </citation>
    <scope>NUCLEOTIDE SEQUENCE [LARGE SCALE GENOMIC DNA]</scope>
    <source>
        <strain evidence="10 11">R4DWN</strain>
    </source>
</reference>
<dbReference type="PANTHER" id="PTHR30026">
    <property type="entry name" value="OUTER MEMBRANE PROTEIN TOLC"/>
    <property type="match status" value="1"/>
</dbReference>
<keyword evidence="5" id="KW-0812">Transmembrane</keyword>
<keyword evidence="9" id="KW-0732">Signal</keyword>
<comment type="subcellular location">
    <subcellularLocation>
        <location evidence="1">Cell outer membrane</location>
    </subcellularLocation>
</comment>
<evidence type="ECO:0000313" key="11">
    <source>
        <dbReference type="Proteomes" id="UP000318681"/>
    </source>
</evidence>
<feature type="chain" id="PRO_5022191165" evidence="9">
    <location>
        <begin position="25"/>
        <end position="492"/>
    </location>
</feature>